<dbReference type="GO" id="GO:0009425">
    <property type="term" value="C:bacterial-type flagellum basal body"/>
    <property type="evidence" value="ECO:0007669"/>
    <property type="project" value="InterPro"/>
</dbReference>
<keyword evidence="7 10" id="KW-0283">Flagellar rotation</keyword>
<dbReference type="Pfam" id="PF03748">
    <property type="entry name" value="FliL"/>
    <property type="match status" value="1"/>
</dbReference>
<evidence type="ECO:0000256" key="8">
    <source>
        <dbReference type="ARBA" id="ARBA00022989"/>
    </source>
</evidence>
<keyword evidence="11" id="KW-0969">Cilium</keyword>
<comment type="similarity">
    <text evidence="3 10">Belongs to the FliL family.</text>
</comment>
<dbReference type="GO" id="GO:0071978">
    <property type="term" value="P:bacterial-type flagellum-dependent swarming motility"/>
    <property type="evidence" value="ECO:0007669"/>
    <property type="project" value="TreeGrafter"/>
</dbReference>
<evidence type="ECO:0000256" key="10">
    <source>
        <dbReference type="RuleBase" id="RU364125"/>
    </source>
</evidence>
<evidence type="ECO:0000256" key="5">
    <source>
        <dbReference type="ARBA" id="ARBA00022500"/>
    </source>
</evidence>
<dbReference type="InterPro" id="IPR005503">
    <property type="entry name" value="FliL"/>
</dbReference>
<dbReference type="KEGG" id="paun:MJA45_12200"/>
<name>A0AA96LKI0_9BACL</name>
<evidence type="ECO:0000256" key="3">
    <source>
        <dbReference type="ARBA" id="ARBA00008281"/>
    </source>
</evidence>
<organism evidence="11 12">
    <name type="scientific">Paenibacillus aurantius</name>
    <dbReference type="NCBI Taxonomy" id="2918900"/>
    <lineage>
        <taxon>Bacteria</taxon>
        <taxon>Bacillati</taxon>
        <taxon>Bacillota</taxon>
        <taxon>Bacilli</taxon>
        <taxon>Bacillales</taxon>
        <taxon>Paenibacillaceae</taxon>
        <taxon>Paenibacillus</taxon>
    </lineage>
</organism>
<dbReference type="AlphaFoldDB" id="A0AA96LKI0"/>
<evidence type="ECO:0000313" key="12">
    <source>
        <dbReference type="Proteomes" id="UP001305702"/>
    </source>
</evidence>
<comment type="subcellular location">
    <subcellularLocation>
        <location evidence="2">Cell membrane</location>
        <topology evidence="2">Single-pass membrane protein</topology>
    </subcellularLocation>
</comment>
<sequence length="154" mass="17166">MLKSRLFQIVIAMLIVITLILVTFVVLWNYLDKNNSTVPGVKAAAEEKQLTAAEVKELTVPVKEILTNLSEKNKVVKASFAFELNNKKGKTEFENLVDSRVRGVLNQTLADMTAEQIAGSKGQDNLTALLMNKINSFLHDGKITQIYITEMIVQ</sequence>
<keyword evidence="9 10" id="KW-0472">Membrane</keyword>
<keyword evidence="11" id="KW-0966">Cell projection</keyword>
<evidence type="ECO:0000256" key="1">
    <source>
        <dbReference type="ARBA" id="ARBA00002254"/>
    </source>
</evidence>
<gene>
    <name evidence="11" type="ORF">MJA45_12200</name>
</gene>
<keyword evidence="11" id="KW-0282">Flagellum</keyword>
<dbReference type="EMBL" id="CP130318">
    <property type="protein sequence ID" value="WNQ13741.1"/>
    <property type="molecule type" value="Genomic_DNA"/>
</dbReference>
<keyword evidence="8 10" id="KW-1133">Transmembrane helix</keyword>
<protein>
    <recommendedName>
        <fullName evidence="10">Flagellar protein FliL</fullName>
    </recommendedName>
</protein>
<evidence type="ECO:0000256" key="2">
    <source>
        <dbReference type="ARBA" id="ARBA00004162"/>
    </source>
</evidence>
<feature type="transmembrane region" description="Helical" evidence="10">
    <location>
        <begin position="6"/>
        <end position="31"/>
    </location>
</feature>
<keyword evidence="4 10" id="KW-1003">Cell membrane</keyword>
<dbReference type="PANTHER" id="PTHR35091:SF2">
    <property type="entry name" value="FLAGELLAR PROTEIN FLIL"/>
    <property type="match status" value="1"/>
</dbReference>
<dbReference type="GO" id="GO:0005886">
    <property type="term" value="C:plasma membrane"/>
    <property type="evidence" value="ECO:0007669"/>
    <property type="project" value="UniProtKB-SubCell"/>
</dbReference>
<keyword evidence="12" id="KW-1185">Reference proteome</keyword>
<dbReference type="PANTHER" id="PTHR35091">
    <property type="entry name" value="FLAGELLAR PROTEIN FLIL"/>
    <property type="match status" value="1"/>
</dbReference>
<dbReference type="GO" id="GO:0006935">
    <property type="term" value="P:chemotaxis"/>
    <property type="evidence" value="ECO:0007669"/>
    <property type="project" value="UniProtKB-KW"/>
</dbReference>
<accession>A0AA96LKI0</accession>
<dbReference type="Proteomes" id="UP001305702">
    <property type="component" value="Chromosome"/>
</dbReference>
<proteinExistence type="inferred from homology"/>
<evidence type="ECO:0000256" key="7">
    <source>
        <dbReference type="ARBA" id="ARBA00022779"/>
    </source>
</evidence>
<keyword evidence="6 10" id="KW-0812">Transmembrane</keyword>
<evidence type="ECO:0000256" key="9">
    <source>
        <dbReference type="ARBA" id="ARBA00023136"/>
    </source>
</evidence>
<evidence type="ECO:0000313" key="11">
    <source>
        <dbReference type="EMBL" id="WNQ13741.1"/>
    </source>
</evidence>
<evidence type="ECO:0000256" key="4">
    <source>
        <dbReference type="ARBA" id="ARBA00022475"/>
    </source>
</evidence>
<dbReference type="RefSeq" id="WP_315607523.1">
    <property type="nucleotide sequence ID" value="NZ_CP130318.1"/>
</dbReference>
<comment type="function">
    <text evidence="1 10">Controls the rotational direction of flagella during chemotaxis.</text>
</comment>
<evidence type="ECO:0000256" key="6">
    <source>
        <dbReference type="ARBA" id="ARBA00022692"/>
    </source>
</evidence>
<keyword evidence="5 10" id="KW-0145">Chemotaxis</keyword>
<reference evidence="11 12" key="1">
    <citation type="submission" date="2022-02" db="EMBL/GenBank/DDBJ databases">
        <title>Paenibacillus sp. MBLB1776 Whole Genome Shotgun Sequencing.</title>
        <authorList>
            <person name="Hwang C.Y."/>
            <person name="Cho E.-S."/>
            <person name="Seo M.-J."/>
        </authorList>
    </citation>
    <scope>NUCLEOTIDE SEQUENCE [LARGE SCALE GENOMIC DNA]</scope>
    <source>
        <strain evidence="11 12">MBLB1776</strain>
    </source>
</reference>